<evidence type="ECO:0000256" key="1">
    <source>
        <dbReference type="ARBA" id="ARBA00022679"/>
    </source>
</evidence>
<dbReference type="CDD" id="cd02440">
    <property type="entry name" value="AdoMet_MTases"/>
    <property type="match status" value="1"/>
</dbReference>
<feature type="domain" description="Methyltransferase type 11" evidence="2">
    <location>
        <begin position="74"/>
        <end position="171"/>
    </location>
</feature>
<name>A0A0F9P0Z2_9ZZZZ</name>
<evidence type="ECO:0000259" key="2">
    <source>
        <dbReference type="Pfam" id="PF08241"/>
    </source>
</evidence>
<dbReference type="InterPro" id="IPR029063">
    <property type="entry name" value="SAM-dependent_MTases_sf"/>
</dbReference>
<dbReference type="Gene3D" id="3.40.50.150">
    <property type="entry name" value="Vaccinia Virus protein VP39"/>
    <property type="match status" value="1"/>
</dbReference>
<dbReference type="InterPro" id="IPR013216">
    <property type="entry name" value="Methyltransf_11"/>
</dbReference>
<comment type="caution">
    <text evidence="3">The sequence shown here is derived from an EMBL/GenBank/DDBJ whole genome shotgun (WGS) entry which is preliminary data.</text>
</comment>
<keyword evidence="1" id="KW-0808">Transferase</keyword>
<organism evidence="3">
    <name type="scientific">marine sediment metagenome</name>
    <dbReference type="NCBI Taxonomy" id="412755"/>
    <lineage>
        <taxon>unclassified sequences</taxon>
        <taxon>metagenomes</taxon>
        <taxon>ecological metagenomes</taxon>
    </lineage>
</organism>
<dbReference type="EMBL" id="LAZR01007142">
    <property type="protein sequence ID" value="KKM87182.1"/>
    <property type="molecule type" value="Genomic_DNA"/>
</dbReference>
<dbReference type="PANTHER" id="PTHR44068">
    <property type="entry name" value="ZGC:194242"/>
    <property type="match status" value="1"/>
</dbReference>
<dbReference type="PANTHER" id="PTHR44068:SF11">
    <property type="entry name" value="GERANYL DIPHOSPHATE 2-C-METHYLTRANSFERASE"/>
    <property type="match status" value="1"/>
</dbReference>
<dbReference type="GO" id="GO:0008757">
    <property type="term" value="F:S-adenosylmethionine-dependent methyltransferase activity"/>
    <property type="evidence" value="ECO:0007669"/>
    <property type="project" value="InterPro"/>
</dbReference>
<sequence>MKSEKKEEKVLENTKNLFDIAFKKERSESFRDIFREVYGDDYPEEANPDSFVTITDLQTIAKNLNVGPGKTFIDLGCGRGGSGLWIAREMGANYVGIDFSENAIKQANHRSVDFKIEGTSIFQVGDMLSLDFPENSFDGAVSIDVILFLPDPQAAIKEAARILRSKAFFVFTTWEHKKSQVINDYRPFLRNAGFEIKTYIETPDWKQRQRKVYEKTLELKKVLIKDMGRDGAFAWIMEAKTYLPTLNDVRRILAVAMKI</sequence>
<reference evidence="3" key="1">
    <citation type="journal article" date="2015" name="Nature">
        <title>Complex archaea that bridge the gap between prokaryotes and eukaryotes.</title>
        <authorList>
            <person name="Spang A."/>
            <person name="Saw J.H."/>
            <person name="Jorgensen S.L."/>
            <person name="Zaremba-Niedzwiedzka K."/>
            <person name="Martijn J."/>
            <person name="Lind A.E."/>
            <person name="van Eijk R."/>
            <person name="Schleper C."/>
            <person name="Guy L."/>
            <person name="Ettema T.J."/>
        </authorList>
    </citation>
    <scope>NUCLEOTIDE SEQUENCE</scope>
</reference>
<gene>
    <name evidence="3" type="ORF">LCGC14_1271560</name>
</gene>
<proteinExistence type="predicted"/>
<dbReference type="InterPro" id="IPR050447">
    <property type="entry name" value="Erg6_SMT_methyltransf"/>
</dbReference>
<dbReference type="SUPFAM" id="SSF53335">
    <property type="entry name" value="S-adenosyl-L-methionine-dependent methyltransferases"/>
    <property type="match status" value="1"/>
</dbReference>
<protein>
    <recommendedName>
        <fullName evidence="2">Methyltransferase type 11 domain-containing protein</fullName>
    </recommendedName>
</protein>
<dbReference type="Pfam" id="PF08241">
    <property type="entry name" value="Methyltransf_11"/>
    <property type="match status" value="1"/>
</dbReference>
<evidence type="ECO:0000313" key="3">
    <source>
        <dbReference type="EMBL" id="KKM87182.1"/>
    </source>
</evidence>
<accession>A0A0F9P0Z2</accession>
<dbReference type="AlphaFoldDB" id="A0A0F9P0Z2"/>